<feature type="region of interest" description="N-terminal hotdog fold" evidence="9">
    <location>
        <begin position="1"/>
        <end position="117"/>
    </location>
</feature>
<dbReference type="SMART" id="SM00822">
    <property type="entry name" value="PKS_KR"/>
    <property type="match status" value="1"/>
</dbReference>
<dbReference type="InterPro" id="IPR013968">
    <property type="entry name" value="PKS_KR"/>
</dbReference>
<dbReference type="InterPro" id="IPR049900">
    <property type="entry name" value="PKS_mFAS_DH"/>
</dbReference>
<dbReference type="InterPro" id="IPR009081">
    <property type="entry name" value="PP-bd_ACP"/>
</dbReference>
<keyword evidence="4" id="KW-0596">Phosphopantetheine</keyword>
<dbReference type="Pfam" id="PF02801">
    <property type="entry name" value="Ketoacyl-synt_C"/>
    <property type="match status" value="1"/>
</dbReference>
<dbReference type="InterPro" id="IPR042104">
    <property type="entry name" value="PKS_dehydratase_sf"/>
</dbReference>
<dbReference type="SUPFAM" id="SSF53901">
    <property type="entry name" value="Thiolase-like"/>
    <property type="match status" value="1"/>
</dbReference>
<reference evidence="14" key="1">
    <citation type="submission" date="2018-08" db="EMBL/GenBank/DDBJ databases">
        <authorList>
            <person name="Chevrot R."/>
        </authorList>
    </citation>
    <scope>NUCLEOTIDE SEQUENCE [LARGE SCALE GENOMIC DNA]</scope>
</reference>
<keyword evidence="5" id="KW-0963">Cytoplasm</keyword>
<comment type="subcellular location">
    <subcellularLocation>
        <location evidence="2">Cytoplasm</location>
    </subcellularLocation>
</comment>
<dbReference type="Gene3D" id="1.10.1200.10">
    <property type="entry name" value="ACP-like"/>
    <property type="match status" value="1"/>
</dbReference>
<dbReference type="PROSITE" id="PS52019">
    <property type="entry name" value="PKS_MFAS_DH"/>
    <property type="match status" value="1"/>
</dbReference>
<dbReference type="PANTHER" id="PTHR43775">
    <property type="entry name" value="FATTY ACID SYNTHASE"/>
    <property type="match status" value="1"/>
</dbReference>
<feature type="domain" description="Carrier" evidence="10">
    <location>
        <begin position="328"/>
        <end position="402"/>
    </location>
</feature>
<evidence type="ECO:0000259" key="11">
    <source>
        <dbReference type="PROSITE" id="PS52004"/>
    </source>
</evidence>
<dbReference type="Pfam" id="PF22336">
    <property type="entry name" value="RhiE-like_linker"/>
    <property type="match status" value="1"/>
</dbReference>
<dbReference type="GO" id="GO:0071770">
    <property type="term" value="P:DIM/DIP cell wall layer assembly"/>
    <property type="evidence" value="ECO:0007669"/>
    <property type="project" value="TreeGrafter"/>
</dbReference>
<dbReference type="Gene3D" id="3.40.50.720">
    <property type="entry name" value="NAD(P)-binding Rossmann-like Domain"/>
    <property type="match status" value="1"/>
</dbReference>
<evidence type="ECO:0000259" key="10">
    <source>
        <dbReference type="PROSITE" id="PS50075"/>
    </source>
</evidence>
<evidence type="ECO:0000256" key="4">
    <source>
        <dbReference type="ARBA" id="ARBA00022450"/>
    </source>
</evidence>
<dbReference type="GO" id="GO:0005737">
    <property type="term" value="C:cytoplasm"/>
    <property type="evidence" value="ECO:0007669"/>
    <property type="project" value="UniProtKB-SubCell"/>
</dbReference>
<evidence type="ECO:0000256" key="8">
    <source>
        <dbReference type="ARBA" id="ARBA00022737"/>
    </source>
</evidence>
<dbReference type="InterPro" id="IPR050091">
    <property type="entry name" value="PKS_NRPS_Biosynth_Enz"/>
</dbReference>
<protein>
    <submittedName>
        <fullName evidence="13">Uncharacterized protein</fullName>
    </submittedName>
</protein>
<dbReference type="RefSeq" id="WP_138186936.1">
    <property type="nucleotide sequence ID" value="NZ_LS992241.1"/>
</dbReference>
<dbReference type="CDD" id="cd00833">
    <property type="entry name" value="PKS"/>
    <property type="match status" value="1"/>
</dbReference>
<evidence type="ECO:0000256" key="3">
    <source>
        <dbReference type="ARBA" id="ARBA00004789"/>
    </source>
</evidence>
<dbReference type="PROSITE" id="PS52004">
    <property type="entry name" value="KS3_2"/>
    <property type="match status" value="1"/>
</dbReference>
<comment type="pathway">
    <text evidence="3">Antibiotic biosynthesis; bacillaene biosynthesis.</text>
</comment>
<evidence type="ECO:0000259" key="12">
    <source>
        <dbReference type="PROSITE" id="PS52019"/>
    </source>
</evidence>
<dbReference type="Gene3D" id="1.10.1240.100">
    <property type="match status" value="1"/>
</dbReference>
<keyword evidence="6" id="KW-0597">Phosphoprotein</keyword>
<dbReference type="Proteomes" id="UP000304148">
    <property type="component" value="Chromosome"/>
</dbReference>
<dbReference type="InterPro" id="IPR054514">
    <property type="entry name" value="RhiE-like_linker"/>
</dbReference>
<feature type="region of interest" description="C-terminal hotdog fold" evidence="9">
    <location>
        <begin position="135"/>
        <end position="287"/>
    </location>
</feature>
<dbReference type="SUPFAM" id="SSF51735">
    <property type="entry name" value="NAD(P)-binding Rossmann-fold domains"/>
    <property type="match status" value="2"/>
</dbReference>
<dbReference type="PROSITE" id="PS50075">
    <property type="entry name" value="CARRIER"/>
    <property type="match status" value="1"/>
</dbReference>
<dbReference type="PANTHER" id="PTHR43775:SF37">
    <property type="entry name" value="SI:DKEY-61P9.11"/>
    <property type="match status" value="1"/>
</dbReference>
<dbReference type="SMART" id="SM00825">
    <property type="entry name" value="PKS_KS"/>
    <property type="match status" value="1"/>
</dbReference>
<gene>
    <name evidence="13" type="ORF">PBLR_13668</name>
</gene>
<dbReference type="InterPro" id="IPR036736">
    <property type="entry name" value="ACP-like_sf"/>
</dbReference>
<dbReference type="Pfam" id="PF00109">
    <property type="entry name" value="ketoacyl-synt"/>
    <property type="match status" value="1"/>
</dbReference>
<dbReference type="GO" id="GO:0004312">
    <property type="term" value="F:fatty acid synthase activity"/>
    <property type="evidence" value="ECO:0007669"/>
    <property type="project" value="TreeGrafter"/>
</dbReference>
<evidence type="ECO:0000256" key="6">
    <source>
        <dbReference type="ARBA" id="ARBA00022553"/>
    </source>
</evidence>
<feature type="active site" description="Proton donor; for dehydratase activity" evidence="9">
    <location>
        <position position="196"/>
    </location>
</feature>
<dbReference type="Gene3D" id="3.40.47.10">
    <property type="match status" value="1"/>
</dbReference>
<dbReference type="Pfam" id="PF08659">
    <property type="entry name" value="KR"/>
    <property type="match status" value="1"/>
</dbReference>
<dbReference type="InterPro" id="IPR057326">
    <property type="entry name" value="KR_dom"/>
</dbReference>
<evidence type="ECO:0000256" key="5">
    <source>
        <dbReference type="ARBA" id="ARBA00022490"/>
    </source>
</evidence>
<evidence type="ECO:0000256" key="7">
    <source>
        <dbReference type="ARBA" id="ARBA00022679"/>
    </source>
</evidence>
<dbReference type="SMART" id="SM00823">
    <property type="entry name" value="PKS_PP"/>
    <property type="match status" value="1"/>
</dbReference>
<dbReference type="InterPro" id="IPR014031">
    <property type="entry name" value="Ketoacyl_synth_C"/>
</dbReference>
<sequence>MNVYKCSLFVRNDDFIVKDHRVHQIPIMPGVTFLDILYRFLISKGYNPKQLEVRNILFMEPIATSDHFDKKIEITLEPQGEYWKVAAKSKRVVGDKVIDSEVSDNLQCEIHLRTDPVEAQGAVSVDIDALKHRAESVRDLESVYEVIRNSDIHHDDFMKLRGQVYESKNYILAEVELGDTARPYLHFFHFHPAYLDGATCMLGVLMSSYMNETPDGAKPFIPLHMASFKTQGQIGEKGYFLVRKDSFTISATGDITYVDIEVLNKEGLPIAFYNRLGTKRVRSDNLLQSLLRTTAAKPEELSWNSSKDSFLQIAQNELATAAGEKQTTPTERRLRTIVAQFLQQPESSIDLNRGFYDQGLNSRDLLDIVALLEQRFDCSLYPTLLFEYANIKDLAQYMDHNHGDLMERVECSELGSGMMEIEDSGELSESETVFYRPIWKAEEAPANRERNIRRILVFDIDNVHADALIREQYDVVLVKQGDVFEQTCSDRFSISPRNAADYFALIENLKHAGWYPEAVLHFWSRTGIDKHVKGNPSEIELCAYSVLQLTLALSYLKLEQPISFICGLSVVTGWTVAQHLAVSGMTRVLQKEHPKLRFTIAHISESAKTGAWIRLLSKEWTTIKDRHEEVLFMDKRRHLKVLQRIDMSKRESTDPFVKNGVYLITGGMGGLGYLFARKLAAKYQAKLILTGRSALSEERMEQLQQLEEMGAEASYIQSDVSVRSAVAQLVRTAKARFGHIDGVLHAAGVLRDGISADKRIDEFEEVCAPKILGSVYLDEELQDEHLHFFAVFSSVTSLIGNLGQVDYAYANHFMDHYVGIRESLRQEKKRHGRSLSVSWPLWEQGSMQTTLRNKKVMADKGMAALGIDAGFSAFQKALQMSETHILALEGDKHRFEQHLDYWIAPEEEEGIQLDSDSNPITIDFEGEPNQDIAIIGLAGRYPMADDISEFWAQLANGQDCITEIPEERWNYTKHYHPDRNHAGTSYGKWGGFIGDVDKFDALFFNISPKEAELMDPQERIFMETAWHALEDAGYTRKRIDGKRVGVFVGAMWGQYQHYEGMDRGAATYPTSVFASIANRVSYFLNLTGPSMAVDTMCSSSLTAIHIACVSLLHGESELAIAGGVNLTLHPRKYKVLSQGQFLSRDGRCRSFGEGGDGYVPGEGVGAILLKPLNKAIADNDLIYGIIKGTSLNHTGKSSGYHVPSPQSQCSVISEAIRKAQIHPETVSYIEAHGTGTSLGDPIELAGLVKAFRQYTDKRQFCAIGSVKSNIGHLESAAGIAGITKILLQLKHNKLAPSLLHSDKENAKINFADSPFYVQKELADWHLSKMSEGTNARRAGISSFGAGGANAHVLIEQFTAGALPRKNKSPGSFLFVLSAKNRDRLVAYAEKVRKFLLAESLTDEQISDIAFTFQTGREEMPERLAIVASDKEGIIKGLLRYEQGCSEGENLFSGNIMNSPDLSDDGALMADDPSRKSEQLLEWAKVWVQGYELPWEKLYTDDIPKRVSVPGYPFARERYWVETREMDEGNDHVLVIHPFVHYNAATLKEHKYLSIFNGSEFYFDQHRVGGKMILPGMAFIEMARAAGEAASEQNIVTMKNIIWENKLEIENCPKRVETVIYPKVDGVRFEIRAERDGSDEGDCIFASGGCIRMKARELLHETLTYEASWSAVHSRLHGLKFIRISRKSASTMARGLTRLIVCTLVTVKSFRV</sequence>
<evidence type="ECO:0000313" key="14">
    <source>
        <dbReference type="Proteomes" id="UP000304148"/>
    </source>
</evidence>
<feature type="active site" description="Proton acceptor; for dehydratase activity" evidence="9">
    <location>
        <position position="20"/>
    </location>
</feature>
<evidence type="ECO:0000256" key="9">
    <source>
        <dbReference type="PROSITE-ProRule" id="PRU01363"/>
    </source>
</evidence>
<accession>A0A383RG46</accession>
<dbReference type="GO" id="GO:0005886">
    <property type="term" value="C:plasma membrane"/>
    <property type="evidence" value="ECO:0007669"/>
    <property type="project" value="TreeGrafter"/>
</dbReference>
<dbReference type="Pfam" id="PF21394">
    <property type="entry name" value="Beta-ketacyl_N"/>
    <property type="match status" value="1"/>
</dbReference>
<comment type="function">
    <text evidence="1">Involved in some intermediate steps for the synthesis of the antibiotic polyketide bacillaene which is involved in secondary metabolism.</text>
</comment>
<dbReference type="GO" id="GO:0031177">
    <property type="term" value="F:phosphopantetheine binding"/>
    <property type="evidence" value="ECO:0007669"/>
    <property type="project" value="InterPro"/>
</dbReference>
<name>A0A383RG46_PAEAL</name>
<feature type="domain" description="PKS/mFAS DH" evidence="12">
    <location>
        <begin position="1"/>
        <end position="287"/>
    </location>
</feature>
<evidence type="ECO:0000313" key="13">
    <source>
        <dbReference type="EMBL" id="SYX85246.1"/>
    </source>
</evidence>
<dbReference type="InterPro" id="IPR049490">
    <property type="entry name" value="C883_1060-like_KR_N"/>
</dbReference>
<dbReference type="InterPro" id="IPR020806">
    <property type="entry name" value="PKS_PP-bd"/>
</dbReference>
<dbReference type="InterPro" id="IPR049552">
    <property type="entry name" value="PKS_DH_N"/>
</dbReference>
<keyword evidence="8" id="KW-0677">Repeat</keyword>
<feature type="domain" description="Ketosynthase family 3 (KS3)" evidence="11">
    <location>
        <begin position="929"/>
        <end position="1356"/>
    </location>
</feature>
<dbReference type="InterPro" id="IPR020841">
    <property type="entry name" value="PKS_Beta-ketoAc_synthase_dom"/>
</dbReference>
<dbReference type="Pfam" id="PF21089">
    <property type="entry name" value="PKS_DH_N"/>
    <property type="match status" value="2"/>
</dbReference>
<dbReference type="FunFam" id="3.40.47.10:FF:000019">
    <property type="entry name" value="Polyketide synthase type I"/>
    <property type="match status" value="1"/>
</dbReference>
<organism evidence="13 14">
    <name type="scientific">Paenibacillus alvei</name>
    <name type="common">Bacillus alvei</name>
    <dbReference type="NCBI Taxonomy" id="44250"/>
    <lineage>
        <taxon>Bacteria</taxon>
        <taxon>Bacillati</taxon>
        <taxon>Bacillota</taxon>
        <taxon>Bacilli</taxon>
        <taxon>Bacillales</taxon>
        <taxon>Paenibacillaceae</taxon>
        <taxon>Paenibacillus</taxon>
    </lineage>
</organism>
<dbReference type="GO" id="GO:0006633">
    <property type="term" value="P:fatty acid biosynthetic process"/>
    <property type="evidence" value="ECO:0007669"/>
    <property type="project" value="TreeGrafter"/>
</dbReference>
<dbReference type="EMBL" id="LS992241">
    <property type="protein sequence ID" value="SYX85246.1"/>
    <property type="molecule type" value="Genomic_DNA"/>
</dbReference>
<dbReference type="Gene3D" id="3.10.129.10">
    <property type="entry name" value="Hotdog Thioesterase"/>
    <property type="match status" value="1"/>
</dbReference>
<dbReference type="SMART" id="SM01294">
    <property type="entry name" value="PKS_PP_betabranch"/>
    <property type="match status" value="1"/>
</dbReference>
<dbReference type="InterPro" id="IPR014030">
    <property type="entry name" value="Ketoacyl_synth_N"/>
</dbReference>
<dbReference type="SUPFAM" id="SSF47336">
    <property type="entry name" value="ACP-like"/>
    <property type="match status" value="1"/>
</dbReference>
<evidence type="ECO:0000256" key="1">
    <source>
        <dbReference type="ARBA" id="ARBA00003299"/>
    </source>
</evidence>
<dbReference type="InterPro" id="IPR016039">
    <property type="entry name" value="Thiolase-like"/>
</dbReference>
<evidence type="ECO:0000256" key="2">
    <source>
        <dbReference type="ARBA" id="ARBA00004496"/>
    </source>
</evidence>
<dbReference type="CDD" id="cd08953">
    <property type="entry name" value="KR_2_SDR_x"/>
    <property type="match status" value="1"/>
</dbReference>
<proteinExistence type="predicted"/>
<keyword evidence="7" id="KW-0808">Transferase</keyword>
<dbReference type="InterPro" id="IPR036291">
    <property type="entry name" value="NAD(P)-bd_dom_sf"/>
</dbReference>
<dbReference type="Gene3D" id="3.10.129.110">
    <property type="entry name" value="Polyketide synthase dehydratase"/>
    <property type="match status" value="1"/>
</dbReference>
<dbReference type="Pfam" id="PF00550">
    <property type="entry name" value="PP-binding"/>
    <property type="match status" value="1"/>
</dbReference>